<dbReference type="HAMAP" id="MF_00081">
    <property type="entry name" value="HrcA"/>
    <property type="match status" value="1"/>
</dbReference>
<evidence type="ECO:0000256" key="5">
    <source>
        <dbReference type="HAMAP-Rule" id="MF_00081"/>
    </source>
</evidence>
<dbReference type="Proteomes" id="UP000178023">
    <property type="component" value="Unassembled WGS sequence"/>
</dbReference>
<organism evidence="8 9">
    <name type="scientific">Candidatus Yanofskybacteria bacterium RIFCSPHIGHO2_01_FULL_45_42</name>
    <dbReference type="NCBI Taxonomy" id="1802671"/>
    <lineage>
        <taxon>Bacteria</taxon>
        <taxon>Candidatus Yanofskyibacteriota</taxon>
    </lineage>
</organism>
<name>A0A1F8F1D0_9BACT</name>
<dbReference type="InterPro" id="IPR002571">
    <property type="entry name" value="HrcA"/>
</dbReference>
<evidence type="ECO:0000256" key="1">
    <source>
        <dbReference type="ARBA" id="ARBA00022491"/>
    </source>
</evidence>
<dbReference type="InterPro" id="IPR029016">
    <property type="entry name" value="GAF-like_dom_sf"/>
</dbReference>
<dbReference type="InterPro" id="IPR036390">
    <property type="entry name" value="WH_DNA-bd_sf"/>
</dbReference>
<dbReference type="Pfam" id="PF01628">
    <property type="entry name" value="HrcA"/>
    <property type="match status" value="1"/>
</dbReference>
<keyword evidence="3 5" id="KW-0346">Stress response</keyword>
<dbReference type="InterPro" id="IPR036388">
    <property type="entry name" value="WH-like_DNA-bd_sf"/>
</dbReference>
<protein>
    <recommendedName>
        <fullName evidence="5">Heat-inducible transcription repressor HrcA</fullName>
    </recommendedName>
</protein>
<comment type="caution">
    <text evidence="8">The sequence shown here is derived from an EMBL/GenBank/DDBJ whole genome shotgun (WGS) entry which is preliminary data.</text>
</comment>
<evidence type="ECO:0000256" key="4">
    <source>
        <dbReference type="ARBA" id="ARBA00023163"/>
    </source>
</evidence>
<dbReference type="Gene3D" id="3.30.450.40">
    <property type="match status" value="1"/>
</dbReference>
<evidence type="ECO:0000256" key="3">
    <source>
        <dbReference type="ARBA" id="ARBA00023016"/>
    </source>
</evidence>
<reference evidence="8 9" key="1">
    <citation type="journal article" date="2016" name="Nat. Commun.">
        <title>Thousands of microbial genomes shed light on interconnected biogeochemical processes in an aquifer system.</title>
        <authorList>
            <person name="Anantharaman K."/>
            <person name="Brown C.T."/>
            <person name="Hug L.A."/>
            <person name="Sharon I."/>
            <person name="Castelle C.J."/>
            <person name="Probst A.J."/>
            <person name="Thomas B.C."/>
            <person name="Singh A."/>
            <person name="Wilkins M.J."/>
            <person name="Karaoz U."/>
            <person name="Brodie E.L."/>
            <person name="Williams K.H."/>
            <person name="Hubbard S.S."/>
            <person name="Banfield J.F."/>
        </authorList>
    </citation>
    <scope>NUCLEOTIDE SEQUENCE [LARGE SCALE GENOMIC DNA]</scope>
</reference>
<evidence type="ECO:0000256" key="2">
    <source>
        <dbReference type="ARBA" id="ARBA00023015"/>
    </source>
</evidence>
<dbReference type="GO" id="GO:0045892">
    <property type="term" value="P:negative regulation of DNA-templated transcription"/>
    <property type="evidence" value="ECO:0007669"/>
    <property type="project" value="UniProtKB-UniRule"/>
</dbReference>
<sequence length="244" mass="27774">MITPRQAQLLCQIVDTYIKTAEPVSSKLIEKRGFFDLSSATIRNDMSELESVGYISQLHTSGGRVPTAKAYRFYVDNIVNRSDLTPSFESQQRINDAIKSGEINPVEINKFIARTLSNLSGQAVITAIVGRDEFYKTGISQLLNFPEFREFNRLMDMTNFFDGFESMFDQLERQFFDRASVGIKVFIGRENKVGEIEDESVITAKYQLPRHFTGSLTLIGPMRMDYLKNTGLINYTIGQLNNLF</sequence>
<dbReference type="AlphaFoldDB" id="A0A1F8F1D0"/>
<dbReference type="GO" id="GO:0003677">
    <property type="term" value="F:DNA binding"/>
    <property type="evidence" value="ECO:0007669"/>
    <property type="project" value="InterPro"/>
</dbReference>
<dbReference type="SUPFAM" id="SSF55781">
    <property type="entry name" value="GAF domain-like"/>
    <property type="match status" value="1"/>
</dbReference>
<feature type="domain" description="Winged helix-turn-helix transcription repressor HrcA DNA-binding" evidence="7">
    <location>
        <begin position="2"/>
        <end position="72"/>
    </location>
</feature>
<comment type="similarity">
    <text evidence="5">Belongs to the HrcA family.</text>
</comment>
<evidence type="ECO:0000313" key="8">
    <source>
        <dbReference type="EMBL" id="OGN06390.1"/>
    </source>
</evidence>
<keyword evidence="1 5" id="KW-0678">Repressor</keyword>
<dbReference type="InterPro" id="IPR005104">
    <property type="entry name" value="WHTH_HrcA_DNA-bd"/>
</dbReference>
<dbReference type="SUPFAM" id="SSF46785">
    <property type="entry name" value="Winged helix' DNA-binding domain"/>
    <property type="match status" value="1"/>
</dbReference>
<keyword evidence="4 5" id="KW-0804">Transcription</keyword>
<evidence type="ECO:0000259" key="6">
    <source>
        <dbReference type="Pfam" id="PF01628"/>
    </source>
</evidence>
<dbReference type="Gene3D" id="1.10.10.10">
    <property type="entry name" value="Winged helix-like DNA-binding domain superfamily/Winged helix DNA-binding domain"/>
    <property type="match status" value="1"/>
</dbReference>
<dbReference type="Pfam" id="PF03444">
    <property type="entry name" value="WHD_HrcA"/>
    <property type="match status" value="1"/>
</dbReference>
<gene>
    <name evidence="5" type="primary">hrcA</name>
    <name evidence="8" type="ORF">A2750_04005</name>
</gene>
<accession>A0A1F8F1D0</accession>
<dbReference type="PANTHER" id="PTHR34824">
    <property type="entry name" value="HEAT-INDUCIBLE TRANSCRIPTION REPRESSOR HRCA"/>
    <property type="match status" value="1"/>
</dbReference>
<evidence type="ECO:0000259" key="7">
    <source>
        <dbReference type="Pfam" id="PF03444"/>
    </source>
</evidence>
<dbReference type="InterPro" id="IPR021153">
    <property type="entry name" value="HrcA_C"/>
</dbReference>
<dbReference type="EMBL" id="MGJL01000039">
    <property type="protein sequence ID" value="OGN06390.1"/>
    <property type="molecule type" value="Genomic_DNA"/>
</dbReference>
<comment type="function">
    <text evidence="5">Negative regulator of class I heat shock genes (grpE-dnaK-dnaJ and groELS operons). Prevents heat-shock induction of these operons.</text>
</comment>
<evidence type="ECO:0000313" key="9">
    <source>
        <dbReference type="Proteomes" id="UP000178023"/>
    </source>
</evidence>
<proteinExistence type="inferred from homology"/>
<feature type="domain" description="Heat-inducible transcription repressor HrcA C-terminal" evidence="6">
    <location>
        <begin position="94"/>
        <end position="227"/>
    </location>
</feature>
<keyword evidence="2 5" id="KW-0805">Transcription regulation</keyword>
<dbReference type="PANTHER" id="PTHR34824:SF1">
    <property type="entry name" value="HEAT-INDUCIBLE TRANSCRIPTION REPRESSOR HRCA"/>
    <property type="match status" value="1"/>
</dbReference>